<dbReference type="Proteomes" id="UP000504638">
    <property type="component" value="Unplaced"/>
</dbReference>
<dbReference type="GO" id="GO:0008270">
    <property type="term" value="F:zinc ion binding"/>
    <property type="evidence" value="ECO:0007669"/>
    <property type="project" value="UniProtKB-KW"/>
</dbReference>
<feature type="domain" description="NuBaID C-terminal" evidence="8">
    <location>
        <begin position="323"/>
        <end position="418"/>
    </location>
</feature>
<keyword evidence="2" id="KW-0479">Metal-binding</keyword>
<dbReference type="EMBL" id="ML975155">
    <property type="protein sequence ID" value="KAF1813437.1"/>
    <property type="molecule type" value="Genomic_DNA"/>
</dbReference>
<keyword evidence="4" id="KW-0862">Zinc</keyword>
<dbReference type="AlphaFoldDB" id="A0A6G1G5U9"/>
<evidence type="ECO:0000256" key="4">
    <source>
        <dbReference type="ARBA" id="ARBA00022833"/>
    </source>
</evidence>
<keyword evidence="5" id="KW-0539">Nucleus</keyword>
<organism evidence="9">
    <name type="scientific">Eremomyces bilateralis CBS 781.70</name>
    <dbReference type="NCBI Taxonomy" id="1392243"/>
    <lineage>
        <taxon>Eukaryota</taxon>
        <taxon>Fungi</taxon>
        <taxon>Dikarya</taxon>
        <taxon>Ascomycota</taxon>
        <taxon>Pezizomycotina</taxon>
        <taxon>Dothideomycetes</taxon>
        <taxon>Dothideomycetes incertae sedis</taxon>
        <taxon>Eremomycetales</taxon>
        <taxon>Eremomycetaceae</taxon>
        <taxon>Eremomyces</taxon>
    </lineage>
</organism>
<dbReference type="InterPro" id="IPR013909">
    <property type="entry name" value="NuBaID_C"/>
</dbReference>
<feature type="compositionally biased region" description="Basic and acidic residues" evidence="6">
    <location>
        <begin position="83"/>
        <end position="105"/>
    </location>
</feature>
<evidence type="ECO:0000313" key="9">
    <source>
        <dbReference type="EMBL" id="KAF1813437.1"/>
    </source>
</evidence>
<keyword evidence="10" id="KW-1185">Reference proteome</keyword>
<name>A0A6G1G5U9_9PEZI</name>
<accession>A0A6G1G5U9</accession>
<gene>
    <name evidence="9 11" type="ORF">P152DRAFT_319105</name>
</gene>
<dbReference type="PANTHER" id="PTHR15835:SF6">
    <property type="entry name" value="ZINC FINGER C3HC-TYPE PROTEIN 1"/>
    <property type="match status" value="1"/>
</dbReference>
<proteinExistence type="predicted"/>
<dbReference type="GeneID" id="54415774"/>
<evidence type="ECO:0000259" key="7">
    <source>
        <dbReference type="Pfam" id="PF07967"/>
    </source>
</evidence>
<reference evidence="11" key="2">
    <citation type="submission" date="2020-04" db="EMBL/GenBank/DDBJ databases">
        <authorList>
            <consortium name="NCBI Genome Project"/>
        </authorList>
    </citation>
    <scope>NUCLEOTIDE SEQUENCE</scope>
    <source>
        <strain evidence="11">CBS 781.70</strain>
    </source>
</reference>
<evidence type="ECO:0000313" key="11">
    <source>
        <dbReference type="RefSeq" id="XP_033535068.1"/>
    </source>
</evidence>
<dbReference type="GO" id="GO:0005634">
    <property type="term" value="C:nucleus"/>
    <property type="evidence" value="ECO:0007669"/>
    <property type="project" value="UniProtKB-SubCell"/>
</dbReference>
<evidence type="ECO:0000259" key="8">
    <source>
        <dbReference type="Pfam" id="PF08600"/>
    </source>
</evidence>
<feature type="compositionally biased region" description="Basic and acidic residues" evidence="6">
    <location>
        <begin position="446"/>
        <end position="464"/>
    </location>
</feature>
<comment type="subcellular location">
    <subcellularLocation>
        <location evidence="1">Nucleus</location>
    </subcellularLocation>
</comment>
<feature type="domain" description="C3HC-type" evidence="7">
    <location>
        <begin position="121"/>
        <end position="259"/>
    </location>
</feature>
<evidence type="ECO:0000256" key="3">
    <source>
        <dbReference type="ARBA" id="ARBA00022771"/>
    </source>
</evidence>
<evidence type="ECO:0000256" key="1">
    <source>
        <dbReference type="ARBA" id="ARBA00004123"/>
    </source>
</evidence>
<evidence type="ECO:0000256" key="6">
    <source>
        <dbReference type="SAM" id="MobiDB-lite"/>
    </source>
</evidence>
<dbReference type="Pfam" id="PF08600">
    <property type="entry name" value="NuBaID_C"/>
    <property type="match status" value="1"/>
</dbReference>
<dbReference type="InterPro" id="IPR012935">
    <property type="entry name" value="NuBaID_N"/>
</dbReference>
<dbReference type="RefSeq" id="XP_033535068.1">
    <property type="nucleotide sequence ID" value="XM_033675204.1"/>
</dbReference>
<reference evidence="11" key="3">
    <citation type="submission" date="2025-04" db="UniProtKB">
        <authorList>
            <consortium name="RefSeq"/>
        </authorList>
    </citation>
    <scope>IDENTIFICATION</scope>
    <source>
        <strain evidence="11">CBS 781.70</strain>
    </source>
</reference>
<dbReference type="PANTHER" id="PTHR15835">
    <property type="entry name" value="NUCLEAR-INTERACTING PARTNER OF ALK"/>
    <property type="match status" value="1"/>
</dbReference>
<feature type="region of interest" description="Disordered" evidence="6">
    <location>
        <begin position="423"/>
        <end position="464"/>
    </location>
</feature>
<evidence type="ECO:0000313" key="10">
    <source>
        <dbReference type="Proteomes" id="UP000504638"/>
    </source>
</evidence>
<evidence type="ECO:0000256" key="2">
    <source>
        <dbReference type="ARBA" id="ARBA00022723"/>
    </source>
</evidence>
<evidence type="ECO:0000256" key="5">
    <source>
        <dbReference type="ARBA" id="ARBA00023242"/>
    </source>
</evidence>
<sequence>MPPALNTSKRKFYKLLDGLSGSQTTISGTKRRNDISRPTSSVEPEPPTKRSRLSAESDRKSDSGVARPNSEPIATTAPSPAKSLRELAKERAQRRREAEDAERNARVSLETAADILPNYAPWSQIQFFSRLKTFADIKLWLPKPDKINEVQWAKRGWVCDGRNTVACKGGCAAKVVVDLYNPGQAEEDSKEVDEDEILEQLIEKYVELTVNGHDEHCLWRKAGCREDIYRMRISGSTLLQAELRGRYHSFTCTGSKQLPQHFHSTFKRNTPGLENEEDLDIEAIVRDVEPIILNGSSEHNLNPRKSSVAGTELLSELQLNRAAAILAFFGWTGTAIQRIPMATCSHCFARIGFWLYMDDSSLENPRPSTDEPLEFDPTMHRDYCPWVNADSQCALGKFKGLNGWEICAEFLLTDARRRQHAEKRREEALAASMPAAHVSEDEDREQEASKPNREEIEQQDRVRDSKLRRLKAAFSVRRPKLSKRVAEPA</sequence>
<feature type="compositionally biased region" description="Basic and acidic residues" evidence="6">
    <location>
        <begin position="53"/>
        <end position="62"/>
    </location>
</feature>
<reference evidence="9 11" key="1">
    <citation type="submission" date="2020-01" db="EMBL/GenBank/DDBJ databases">
        <authorList>
            <consortium name="DOE Joint Genome Institute"/>
            <person name="Haridas S."/>
            <person name="Albert R."/>
            <person name="Binder M."/>
            <person name="Bloem J."/>
            <person name="Labutti K."/>
            <person name="Salamov A."/>
            <person name="Andreopoulos B."/>
            <person name="Baker S.E."/>
            <person name="Barry K."/>
            <person name="Bills G."/>
            <person name="Bluhm B.H."/>
            <person name="Cannon C."/>
            <person name="Castanera R."/>
            <person name="Culley D.E."/>
            <person name="Daum C."/>
            <person name="Ezra D."/>
            <person name="Gonzalez J.B."/>
            <person name="Henrissat B."/>
            <person name="Kuo A."/>
            <person name="Liang C."/>
            <person name="Lipzen A."/>
            <person name="Lutzoni F."/>
            <person name="Magnuson J."/>
            <person name="Mondo S."/>
            <person name="Nolan M."/>
            <person name="Ohm R."/>
            <person name="Pangilinan J."/>
            <person name="Park H.-J."/>
            <person name="Ramirez L."/>
            <person name="Alfaro M."/>
            <person name="Sun H."/>
            <person name="Tritt A."/>
            <person name="Yoshinaga Y."/>
            <person name="Zwiers L.-H."/>
            <person name="Turgeon B.G."/>
            <person name="Goodwin S.B."/>
            <person name="Spatafora J.W."/>
            <person name="Crous P.W."/>
            <person name="Grigoriev I.V."/>
        </authorList>
    </citation>
    <scope>NUCLEOTIDE SEQUENCE</scope>
    <source>
        <strain evidence="9 11">CBS 781.70</strain>
    </source>
</reference>
<feature type="region of interest" description="Disordered" evidence="6">
    <location>
        <begin position="16"/>
        <end position="105"/>
    </location>
</feature>
<dbReference type="Pfam" id="PF07967">
    <property type="entry name" value="zf-C3HC"/>
    <property type="match status" value="1"/>
</dbReference>
<keyword evidence="3" id="KW-0863">Zinc-finger</keyword>
<dbReference type="OrthoDB" id="2592092at2759"/>
<protein>
    <submittedName>
        <fullName evidence="9 11">Zf-C3HC-domain-containing protein</fullName>
    </submittedName>
</protein>